<comment type="caution">
    <text evidence="8">The sequence shown here is derived from an EMBL/GenBank/DDBJ whole genome shotgun (WGS) entry which is preliminary data.</text>
</comment>
<evidence type="ECO:0000313" key="9">
    <source>
        <dbReference type="Proteomes" id="UP000799092"/>
    </source>
</evidence>
<name>A0A6A8D8Q7_9BACI</name>
<dbReference type="GO" id="GO:0007155">
    <property type="term" value="P:cell adhesion"/>
    <property type="evidence" value="ECO:0007669"/>
    <property type="project" value="InterPro"/>
</dbReference>
<dbReference type="Pfam" id="PF02465">
    <property type="entry name" value="FliD_N"/>
    <property type="match status" value="1"/>
</dbReference>
<sequence>MAYSVNTSNRISGLASGMDTDTMVKQLMAAERMPLDKLEQDKTWTTWQRDSFRDVNKLLYDLDSKILDMKMQRTYSSKTTNSSSNSVSATATANASNGSYSVQVNQLASSAINVGSDLGLTADGKKIDPAKSLSSQFSNVTVPSSFEFSVYNEDGKSDPFTINIVQGDTLNSVLKKITNSGADVRAFYDSTANKVVMERTKTGNFNTSAATDTTADSGHEIIFGTGFLTDTLKLTQNEEKDGKNADFLYNGKLTVTPTTNSYTINDITFNFNELGTSTVTVRNDIDASYDKIMAFVDQYNETLEKVNGYLNEERFRTYKPLTDEQKKELSEDEIERWEEKAKSGTLKGESILSSGLSSMRQNWYGEVDNTSSFTHLTHIGIKTSSNYMERGKLEVDPDKLKKALREDPQSVHQLFSNDVKGSGRGIINRLEDSIESTMKNIESRAGKTSSVQNQYTLGRNLDNLDDRISAFEDRLVRIENRYWRQFTEMEKAIQQMNNQSNYLMQQFSY</sequence>
<evidence type="ECO:0000256" key="3">
    <source>
        <dbReference type="ARBA" id="ARBA00023054"/>
    </source>
</evidence>
<comment type="similarity">
    <text evidence="1 5">Belongs to the FliD family.</text>
</comment>
<dbReference type="GO" id="GO:0071973">
    <property type="term" value="P:bacterial-type flagellum-dependent cell motility"/>
    <property type="evidence" value="ECO:0007669"/>
    <property type="project" value="TreeGrafter"/>
</dbReference>
<feature type="domain" description="Flagellar hook-associated protein 2 N-terminal" evidence="6">
    <location>
        <begin position="16"/>
        <end position="110"/>
    </location>
</feature>
<reference evidence="8" key="1">
    <citation type="submission" date="2019-11" db="EMBL/GenBank/DDBJ databases">
        <authorList>
            <person name="Li J."/>
        </authorList>
    </citation>
    <scope>NUCLEOTIDE SEQUENCE</scope>
    <source>
        <strain evidence="8">B6B</strain>
    </source>
</reference>
<dbReference type="EMBL" id="WJNG01000003">
    <property type="protein sequence ID" value="MRH41978.1"/>
    <property type="molecule type" value="Genomic_DNA"/>
</dbReference>
<dbReference type="GO" id="GO:0009421">
    <property type="term" value="C:bacterial-type flagellum filament cap"/>
    <property type="evidence" value="ECO:0007669"/>
    <property type="project" value="InterPro"/>
</dbReference>
<evidence type="ECO:0000256" key="1">
    <source>
        <dbReference type="ARBA" id="ARBA00009764"/>
    </source>
</evidence>
<dbReference type="RefSeq" id="WP_153735635.1">
    <property type="nucleotide sequence ID" value="NZ_WJNG01000003.1"/>
</dbReference>
<accession>A0A6A8D8Q7</accession>
<dbReference type="AlphaFoldDB" id="A0A6A8D8Q7"/>
<dbReference type="InterPro" id="IPR003481">
    <property type="entry name" value="FliD_N"/>
</dbReference>
<dbReference type="PANTHER" id="PTHR30288:SF0">
    <property type="entry name" value="FLAGELLAR HOOK-ASSOCIATED PROTEIN 2"/>
    <property type="match status" value="1"/>
</dbReference>
<dbReference type="PANTHER" id="PTHR30288">
    <property type="entry name" value="FLAGELLAR CAP/ASSEMBLY PROTEIN FLID"/>
    <property type="match status" value="1"/>
</dbReference>
<comment type="function">
    <text evidence="5">Required for morphogenesis and for the elongation of the flagellar filament by facilitating polymerization of the flagellin monomers at the tip of growing filament. Forms a capping structure, which prevents flagellin subunits (transported through the central channel of the flagellum) from leaking out without polymerization at the distal end.</text>
</comment>
<organism evidence="8 9">
    <name type="scientific">Aquibacillus halophilus</name>
    <dbReference type="NCBI Taxonomy" id="930132"/>
    <lineage>
        <taxon>Bacteria</taxon>
        <taxon>Bacillati</taxon>
        <taxon>Bacillota</taxon>
        <taxon>Bacilli</taxon>
        <taxon>Bacillales</taxon>
        <taxon>Bacillaceae</taxon>
        <taxon>Aquibacillus</taxon>
    </lineage>
</organism>
<comment type="subcellular location">
    <subcellularLocation>
        <location evidence="5">Secreted</location>
    </subcellularLocation>
    <subcellularLocation>
        <location evidence="5">Bacterial flagellum</location>
    </subcellularLocation>
</comment>
<comment type="subunit">
    <text evidence="2 5">Homopentamer.</text>
</comment>
<evidence type="ECO:0000313" key="8">
    <source>
        <dbReference type="EMBL" id="MRH41978.1"/>
    </source>
</evidence>
<evidence type="ECO:0000259" key="6">
    <source>
        <dbReference type="Pfam" id="PF02465"/>
    </source>
</evidence>
<dbReference type="Pfam" id="PF07195">
    <property type="entry name" value="FliD_C"/>
    <property type="match status" value="1"/>
</dbReference>
<evidence type="ECO:0000256" key="2">
    <source>
        <dbReference type="ARBA" id="ARBA00011255"/>
    </source>
</evidence>
<dbReference type="GO" id="GO:0005576">
    <property type="term" value="C:extracellular region"/>
    <property type="evidence" value="ECO:0007669"/>
    <property type="project" value="UniProtKB-SubCell"/>
</dbReference>
<evidence type="ECO:0000256" key="5">
    <source>
        <dbReference type="RuleBase" id="RU362066"/>
    </source>
</evidence>
<evidence type="ECO:0000256" key="4">
    <source>
        <dbReference type="ARBA" id="ARBA00023143"/>
    </source>
</evidence>
<keyword evidence="5" id="KW-0964">Secreted</keyword>
<keyword evidence="8" id="KW-0969">Cilium</keyword>
<evidence type="ECO:0000259" key="7">
    <source>
        <dbReference type="Pfam" id="PF07195"/>
    </source>
</evidence>
<feature type="domain" description="Flagellar hook-associated protein 2 C-terminal" evidence="7">
    <location>
        <begin position="242"/>
        <end position="498"/>
    </location>
</feature>
<dbReference type="NCBIfam" id="NF005833">
    <property type="entry name" value="PRK07737.1"/>
    <property type="match status" value="1"/>
</dbReference>
<dbReference type="Proteomes" id="UP000799092">
    <property type="component" value="Unassembled WGS sequence"/>
</dbReference>
<keyword evidence="8" id="KW-0966">Cell projection</keyword>
<dbReference type="GO" id="GO:0009424">
    <property type="term" value="C:bacterial-type flagellum hook"/>
    <property type="evidence" value="ECO:0007669"/>
    <property type="project" value="UniProtKB-UniRule"/>
</dbReference>
<proteinExistence type="inferred from homology"/>
<keyword evidence="4 5" id="KW-0975">Bacterial flagellum</keyword>
<gene>
    <name evidence="8" type="ORF">GH741_04725</name>
</gene>
<keyword evidence="8" id="KW-0282">Flagellum</keyword>
<keyword evidence="9" id="KW-1185">Reference proteome</keyword>
<dbReference type="OrthoDB" id="9776025at2"/>
<protein>
    <recommendedName>
        <fullName evidence="5">Flagellar hook-associated protein 2</fullName>
        <shortName evidence="5">HAP2</shortName>
    </recommendedName>
    <alternativeName>
        <fullName evidence="5">Flagellar cap protein</fullName>
    </alternativeName>
</protein>
<dbReference type="InterPro" id="IPR040026">
    <property type="entry name" value="FliD"/>
</dbReference>
<keyword evidence="3" id="KW-0175">Coiled coil</keyword>
<dbReference type="InterPro" id="IPR010809">
    <property type="entry name" value="FliD_C"/>
</dbReference>